<protein>
    <submittedName>
        <fullName evidence="2">Uncharacterized protein</fullName>
    </submittedName>
</protein>
<accession>A0A9W5YMI8</accession>
<reference evidence="2" key="1">
    <citation type="submission" date="2022-07" db="EMBL/GenBank/DDBJ databases">
        <title>Taxonomy of Aspergillus series Nigri: significant species reduction supported by multi-species coalescent approaches.</title>
        <authorList>
            <person name="Bian C."/>
            <person name="Kusuya Y."/>
            <person name="Sklenar F."/>
            <person name="D'hooge E."/>
            <person name="Yaguchi T."/>
            <person name="Takahashi H."/>
            <person name="Hubka V."/>
        </authorList>
    </citation>
    <scope>NUCLEOTIDE SEQUENCE</scope>
    <source>
        <strain evidence="2">CBS 733.88</strain>
    </source>
</reference>
<feature type="compositionally biased region" description="Polar residues" evidence="1">
    <location>
        <begin position="15"/>
        <end position="29"/>
    </location>
</feature>
<dbReference type="EMBL" id="BROQ01000026">
    <property type="protein sequence ID" value="GKZ20160.1"/>
    <property type="molecule type" value="Genomic_DNA"/>
</dbReference>
<sequence>MQQRNPRKAEEQRDASPQQRDPYHMTQSHVLRVMSQRGQAKPKAGQVRVVAAGKPRGAAGPRPKWKADLKPAVPELLHFPLA</sequence>
<organism evidence="2 3">
    <name type="scientific">Aspergillus brasiliensis</name>
    <dbReference type="NCBI Taxonomy" id="319629"/>
    <lineage>
        <taxon>Eukaryota</taxon>
        <taxon>Fungi</taxon>
        <taxon>Dikarya</taxon>
        <taxon>Ascomycota</taxon>
        <taxon>Pezizomycotina</taxon>
        <taxon>Eurotiomycetes</taxon>
        <taxon>Eurotiomycetidae</taxon>
        <taxon>Eurotiales</taxon>
        <taxon>Aspergillaceae</taxon>
        <taxon>Aspergillus</taxon>
        <taxon>Aspergillus subgen. Circumdati</taxon>
    </lineage>
</organism>
<dbReference type="AlphaFoldDB" id="A0A9W5YMI8"/>
<evidence type="ECO:0000313" key="2">
    <source>
        <dbReference type="EMBL" id="GKZ20160.1"/>
    </source>
</evidence>
<gene>
    <name evidence="2" type="ORF">AbraCBS73388_005386</name>
</gene>
<proteinExistence type="predicted"/>
<comment type="caution">
    <text evidence="2">The sequence shown here is derived from an EMBL/GenBank/DDBJ whole genome shotgun (WGS) entry which is preliminary data.</text>
</comment>
<name>A0A9W5YMI8_9EURO</name>
<evidence type="ECO:0000256" key="1">
    <source>
        <dbReference type="SAM" id="MobiDB-lite"/>
    </source>
</evidence>
<feature type="region of interest" description="Disordered" evidence="1">
    <location>
        <begin position="1"/>
        <end position="66"/>
    </location>
</feature>
<evidence type="ECO:0000313" key="3">
    <source>
        <dbReference type="Proteomes" id="UP001143548"/>
    </source>
</evidence>
<dbReference type="Proteomes" id="UP001143548">
    <property type="component" value="Unassembled WGS sequence"/>
</dbReference>
<feature type="compositionally biased region" description="Low complexity" evidence="1">
    <location>
        <begin position="47"/>
        <end position="62"/>
    </location>
</feature>